<dbReference type="CDD" id="cd22973">
    <property type="entry name" value="DD_CATIP"/>
    <property type="match status" value="1"/>
</dbReference>
<feature type="domain" description="RIIa" evidence="1">
    <location>
        <begin position="17"/>
        <end position="52"/>
    </location>
</feature>
<proteinExistence type="predicted"/>
<dbReference type="SUPFAM" id="SSF47391">
    <property type="entry name" value="Dimerization-anchoring domain of cAMP-dependent PK regulatory subunit"/>
    <property type="match status" value="1"/>
</dbReference>
<keyword evidence="3" id="KW-1185">Reference proteome</keyword>
<evidence type="ECO:0000313" key="2">
    <source>
        <dbReference type="EMBL" id="OHS97626.1"/>
    </source>
</evidence>
<dbReference type="RefSeq" id="XP_068350763.1">
    <property type="nucleotide sequence ID" value="XM_068494809.1"/>
</dbReference>
<dbReference type="VEuPathDB" id="TrichDB:TRFO_09327"/>
<reference evidence="2" key="1">
    <citation type="submission" date="2016-10" db="EMBL/GenBank/DDBJ databases">
        <authorList>
            <person name="Benchimol M."/>
            <person name="Almeida L.G."/>
            <person name="Vasconcelos A.T."/>
            <person name="Perreira-Neves A."/>
            <person name="Rosa I.A."/>
            <person name="Tasca T."/>
            <person name="Bogo M.R."/>
            <person name="de Souza W."/>
        </authorList>
    </citation>
    <scope>NUCLEOTIDE SEQUENCE [LARGE SCALE GENOMIC DNA]</scope>
    <source>
        <strain evidence="2">K</strain>
    </source>
</reference>
<dbReference type="Pfam" id="PF02197">
    <property type="entry name" value="RIIa"/>
    <property type="match status" value="1"/>
</dbReference>
<dbReference type="InterPro" id="IPR047501">
    <property type="entry name" value="DD_CATIP"/>
</dbReference>
<dbReference type="EMBL" id="MLAK01001104">
    <property type="protein sequence ID" value="OHS97626.1"/>
    <property type="molecule type" value="Genomic_DNA"/>
</dbReference>
<evidence type="ECO:0000259" key="1">
    <source>
        <dbReference type="SMART" id="SM00394"/>
    </source>
</evidence>
<evidence type="ECO:0000313" key="3">
    <source>
        <dbReference type="Proteomes" id="UP000179807"/>
    </source>
</evidence>
<accession>A0A1J4JEP4</accession>
<organism evidence="2 3">
    <name type="scientific">Tritrichomonas foetus</name>
    <dbReference type="NCBI Taxonomy" id="1144522"/>
    <lineage>
        <taxon>Eukaryota</taxon>
        <taxon>Metamonada</taxon>
        <taxon>Parabasalia</taxon>
        <taxon>Tritrichomonadida</taxon>
        <taxon>Tritrichomonadidae</taxon>
        <taxon>Tritrichomonas</taxon>
    </lineage>
</organism>
<dbReference type="OrthoDB" id="6334211at2759"/>
<comment type="caution">
    <text evidence="2">The sequence shown here is derived from an EMBL/GenBank/DDBJ whole genome shotgun (WGS) entry which is preliminary data.</text>
</comment>
<dbReference type="Proteomes" id="UP000179807">
    <property type="component" value="Unassembled WGS sequence"/>
</dbReference>
<sequence>MTQDQRKELRTYVREHPEIRTILQDFVANVLADKPDDTILFAKEYFSSLNQE</sequence>
<name>A0A1J4JEP4_9EUKA</name>
<dbReference type="SMART" id="SM00394">
    <property type="entry name" value="RIIa"/>
    <property type="match status" value="1"/>
</dbReference>
<gene>
    <name evidence="2" type="ORF">TRFO_09327</name>
</gene>
<dbReference type="AlphaFoldDB" id="A0A1J4JEP4"/>
<protein>
    <recommendedName>
        <fullName evidence="1">RIIa domain-containing protein</fullName>
    </recommendedName>
</protein>
<dbReference type="InterPro" id="IPR003117">
    <property type="entry name" value="cAMP_dep_PK_reg_su_I/II_a/b"/>
</dbReference>
<dbReference type="GeneID" id="94829513"/>
<dbReference type="Gene3D" id="1.20.890.10">
    <property type="entry name" value="cAMP-dependent protein kinase regulatory subunit, dimerization-anchoring domain"/>
    <property type="match status" value="1"/>
</dbReference>